<feature type="region of interest" description="Disordered" evidence="1">
    <location>
        <begin position="33"/>
        <end position="81"/>
    </location>
</feature>
<feature type="compositionally biased region" description="Low complexity" evidence="1">
    <location>
        <begin position="33"/>
        <end position="46"/>
    </location>
</feature>
<feature type="region of interest" description="Disordered" evidence="1">
    <location>
        <begin position="439"/>
        <end position="479"/>
    </location>
</feature>
<evidence type="ECO:0000313" key="2">
    <source>
        <dbReference type="EMBL" id="KAJ3560629.1"/>
    </source>
</evidence>
<keyword evidence="3" id="KW-1185">Reference proteome</keyword>
<evidence type="ECO:0000256" key="1">
    <source>
        <dbReference type="SAM" id="MobiDB-lite"/>
    </source>
</evidence>
<accession>A0AAD5VNS9</accession>
<name>A0AAD5VNS9_9AGAR</name>
<proteinExistence type="predicted"/>
<organism evidence="2 3">
    <name type="scientific">Leucocoprinus birnbaumii</name>
    <dbReference type="NCBI Taxonomy" id="56174"/>
    <lineage>
        <taxon>Eukaryota</taxon>
        <taxon>Fungi</taxon>
        <taxon>Dikarya</taxon>
        <taxon>Basidiomycota</taxon>
        <taxon>Agaricomycotina</taxon>
        <taxon>Agaricomycetes</taxon>
        <taxon>Agaricomycetidae</taxon>
        <taxon>Agaricales</taxon>
        <taxon>Agaricineae</taxon>
        <taxon>Agaricaceae</taxon>
        <taxon>Leucocoprinus</taxon>
    </lineage>
</organism>
<sequence>MPETPSAPGYVPGRTAPSNGGVNLAVAIEAAMEANSSPSAVSSAAPPNRPAREALPTANSGASASLPRPRVASTSDQAQAAPVAEFAVSGRASRSTTVDATAAAGHHAIAVGLSMRAALRHSYAVPRNPEELFAQAENPRRDPSLGDLAELWWKPNGEVVVARFPCELDMGQQSATKFSPHFDHYPSSGPITEASLVKVRAAFPLRSLTQDKSIYPEDVLAVGANSLKAMSMIQKKHEGTKTAVRRDGKVREFYESNSATNRFEFVVKTNPLFTLADDPADMVDSNDFNINDAPAEDLFASPSKRRAYMEAASLTAASAARKSNPSAPFYLVYDVWIDCGALGMMTLREFVDTLPPGEKTTEMYTEFVGNRHYLWNSTVNVPEVRDQNGVLVKPHEYSTKLQHGAPATVDVIFRYTELGKGASRFYTMILQRMQLHPLGTLSEGPVDKGKRQASPDSDNEGEGDHLFTPTPSPTKKRRQ</sequence>
<reference evidence="2" key="1">
    <citation type="submission" date="2022-07" db="EMBL/GenBank/DDBJ databases">
        <title>Genome Sequence of Leucocoprinus birnbaumii.</title>
        <authorList>
            <person name="Buettner E."/>
        </authorList>
    </citation>
    <scope>NUCLEOTIDE SEQUENCE</scope>
    <source>
        <strain evidence="2">VT141</strain>
    </source>
</reference>
<comment type="caution">
    <text evidence="2">The sequence shown here is derived from an EMBL/GenBank/DDBJ whole genome shotgun (WGS) entry which is preliminary data.</text>
</comment>
<dbReference type="AlphaFoldDB" id="A0AAD5VNS9"/>
<dbReference type="EMBL" id="JANIEX010001137">
    <property type="protein sequence ID" value="KAJ3560629.1"/>
    <property type="molecule type" value="Genomic_DNA"/>
</dbReference>
<evidence type="ECO:0000313" key="3">
    <source>
        <dbReference type="Proteomes" id="UP001213000"/>
    </source>
</evidence>
<dbReference type="Proteomes" id="UP001213000">
    <property type="component" value="Unassembled WGS sequence"/>
</dbReference>
<protein>
    <submittedName>
        <fullName evidence="2">Uncharacterized protein</fullName>
    </submittedName>
</protein>
<gene>
    <name evidence="2" type="ORF">NP233_g10709</name>
</gene>